<dbReference type="Gene3D" id="6.20.210.20">
    <property type="entry name" value="THAP domain"/>
    <property type="match status" value="1"/>
</dbReference>
<feature type="compositionally biased region" description="Basic residues" evidence="7">
    <location>
        <begin position="355"/>
        <end position="372"/>
    </location>
</feature>
<feature type="coiled-coil region" evidence="6">
    <location>
        <begin position="440"/>
        <end position="471"/>
    </location>
</feature>
<dbReference type="PROSITE" id="PS50950">
    <property type="entry name" value="ZF_THAP"/>
    <property type="match status" value="1"/>
</dbReference>
<dbReference type="SMART" id="SM00980">
    <property type="entry name" value="THAP"/>
    <property type="match status" value="1"/>
</dbReference>
<feature type="region of interest" description="Disordered" evidence="7">
    <location>
        <begin position="278"/>
        <end position="430"/>
    </location>
</feature>
<feature type="compositionally biased region" description="Basic and acidic residues" evidence="7">
    <location>
        <begin position="116"/>
        <end position="129"/>
    </location>
</feature>
<gene>
    <name evidence="9" type="ORF">Pcinc_002103</name>
</gene>
<feature type="compositionally biased region" description="Polar residues" evidence="7">
    <location>
        <begin position="375"/>
        <end position="390"/>
    </location>
</feature>
<feature type="compositionally biased region" description="Basic and acidic residues" evidence="7">
    <location>
        <begin position="307"/>
        <end position="323"/>
    </location>
</feature>
<sequence>MVFQMPNRCCVPCCKSNYYASDTSAFHFPKEKDRRDKWLKAVNRKDFTPTATSVVCARHFDTRFIITEDSFMRPDGTVITAKRSRPALTKDAYPTIFPERPAYLSKKLPLVRLTPQERRDRLAAHDGTKSLKKKPKRKVGPSTSKCSVEVYPSVVTKKRKLSEHSSFHQLPESAKEVMDSGPFEFIDMTKSCSDYDMLEEERMRVKVEQCNDNENLEEERMKVKIEDSIDNEKFEERMKVKIEDCSDDEFEEESMKVKIEDCTDEDVIVKVEHDIDEDDESKRANKFVSDKKKDLYRTGCGPPSPDIRPDELEPDPNHNDSDNWPKGAPAKLYDESNPDWAPSLELGYTKSTRSSTRKSAARYQHAAKRRKRATDINTAKISLELSNTTDDVPLEEIPEQVEAVSEKVESSSRDSSAATDQAIERDEHAAECEERLRAAEREERLRAAEHEDKLREREEKLQLAKMEADKEIELARIAAQVLSSRQTPDDSSCWNTECSCVIVSEDTLSTGTATR</sequence>
<dbReference type="AlphaFoldDB" id="A0AAE1L2I6"/>
<evidence type="ECO:0000259" key="8">
    <source>
        <dbReference type="PROSITE" id="PS50950"/>
    </source>
</evidence>
<feature type="region of interest" description="Disordered" evidence="7">
    <location>
        <begin position="116"/>
        <end position="144"/>
    </location>
</feature>
<keyword evidence="4 5" id="KW-0238">DNA-binding</keyword>
<proteinExistence type="predicted"/>
<evidence type="ECO:0000256" key="6">
    <source>
        <dbReference type="SAM" id="Coils"/>
    </source>
</evidence>
<keyword evidence="1" id="KW-0479">Metal-binding</keyword>
<dbReference type="InterPro" id="IPR006612">
    <property type="entry name" value="THAP_Znf"/>
</dbReference>
<keyword evidence="10" id="KW-1185">Reference proteome</keyword>
<dbReference type="PANTHER" id="PTHR46927:SF3">
    <property type="entry name" value="THAP-TYPE DOMAIN-CONTAINING PROTEIN"/>
    <property type="match status" value="1"/>
</dbReference>
<dbReference type="GO" id="GO:0008270">
    <property type="term" value="F:zinc ion binding"/>
    <property type="evidence" value="ECO:0007669"/>
    <property type="project" value="UniProtKB-KW"/>
</dbReference>
<dbReference type="InterPro" id="IPR052224">
    <property type="entry name" value="THAP_domain_protein"/>
</dbReference>
<dbReference type="SUPFAM" id="SSF57716">
    <property type="entry name" value="Glucocorticoid receptor-like (DNA-binding domain)"/>
    <property type="match status" value="1"/>
</dbReference>
<organism evidence="9 10">
    <name type="scientific">Petrolisthes cinctipes</name>
    <name type="common">Flat porcelain crab</name>
    <dbReference type="NCBI Taxonomy" id="88211"/>
    <lineage>
        <taxon>Eukaryota</taxon>
        <taxon>Metazoa</taxon>
        <taxon>Ecdysozoa</taxon>
        <taxon>Arthropoda</taxon>
        <taxon>Crustacea</taxon>
        <taxon>Multicrustacea</taxon>
        <taxon>Malacostraca</taxon>
        <taxon>Eumalacostraca</taxon>
        <taxon>Eucarida</taxon>
        <taxon>Decapoda</taxon>
        <taxon>Pleocyemata</taxon>
        <taxon>Anomura</taxon>
        <taxon>Galatheoidea</taxon>
        <taxon>Porcellanidae</taxon>
        <taxon>Petrolisthes</taxon>
    </lineage>
</organism>
<comment type="caution">
    <text evidence="9">The sequence shown here is derived from an EMBL/GenBank/DDBJ whole genome shotgun (WGS) entry which is preliminary data.</text>
</comment>
<keyword evidence="2 5" id="KW-0863">Zinc-finger</keyword>
<keyword evidence="6" id="KW-0175">Coiled coil</keyword>
<evidence type="ECO:0000256" key="5">
    <source>
        <dbReference type="PROSITE-ProRule" id="PRU00309"/>
    </source>
</evidence>
<evidence type="ECO:0000313" key="10">
    <source>
        <dbReference type="Proteomes" id="UP001286313"/>
    </source>
</evidence>
<accession>A0AAE1L2I6</accession>
<reference evidence="9" key="1">
    <citation type="submission" date="2023-10" db="EMBL/GenBank/DDBJ databases">
        <title>Genome assemblies of two species of porcelain crab, Petrolisthes cinctipes and Petrolisthes manimaculis (Anomura: Porcellanidae).</title>
        <authorList>
            <person name="Angst P."/>
        </authorList>
    </citation>
    <scope>NUCLEOTIDE SEQUENCE</scope>
    <source>
        <strain evidence="9">PB745_01</strain>
        <tissue evidence="9">Gill</tissue>
    </source>
</reference>
<dbReference type="InterPro" id="IPR038441">
    <property type="entry name" value="THAP_Znf_sf"/>
</dbReference>
<evidence type="ECO:0000256" key="7">
    <source>
        <dbReference type="SAM" id="MobiDB-lite"/>
    </source>
</evidence>
<evidence type="ECO:0000313" key="9">
    <source>
        <dbReference type="EMBL" id="KAK3894084.1"/>
    </source>
</evidence>
<evidence type="ECO:0000256" key="1">
    <source>
        <dbReference type="ARBA" id="ARBA00022723"/>
    </source>
</evidence>
<feature type="domain" description="THAP-type" evidence="8">
    <location>
        <begin position="5"/>
        <end position="97"/>
    </location>
</feature>
<protein>
    <recommendedName>
        <fullName evidence="8">THAP-type domain-containing protein</fullName>
    </recommendedName>
</protein>
<dbReference type="PANTHER" id="PTHR46927">
    <property type="entry name" value="AGAP005574-PA"/>
    <property type="match status" value="1"/>
</dbReference>
<feature type="compositionally biased region" description="Basic residues" evidence="7">
    <location>
        <begin position="130"/>
        <end position="139"/>
    </location>
</feature>
<feature type="compositionally biased region" description="Basic and acidic residues" evidence="7">
    <location>
        <begin position="280"/>
        <end position="296"/>
    </location>
</feature>
<name>A0AAE1L2I6_PETCI</name>
<dbReference type="SMART" id="SM00692">
    <property type="entry name" value="DM3"/>
    <property type="match status" value="1"/>
</dbReference>
<dbReference type="EMBL" id="JAWQEG010000143">
    <property type="protein sequence ID" value="KAK3894084.1"/>
    <property type="molecule type" value="Genomic_DNA"/>
</dbReference>
<dbReference type="Proteomes" id="UP001286313">
    <property type="component" value="Unassembled WGS sequence"/>
</dbReference>
<dbReference type="GO" id="GO:0003677">
    <property type="term" value="F:DNA binding"/>
    <property type="evidence" value="ECO:0007669"/>
    <property type="project" value="UniProtKB-UniRule"/>
</dbReference>
<dbReference type="Pfam" id="PF05485">
    <property type="entry name" value="THAP"/>
    <property type="match status" value="1"/>
</dbReference>
<evidence type="ECO:0000256" key="4">
    <source>
        <dbReference type="ARBA" id="ARBA00023125"/>
    </source>
</evidence>
<evidence type="ECO:0000256" key="2">
    <source>
        <dbReference type="ARBA" id="ARBA00022771"/>
    </source>
</evidence>
<keyword evidence="3" id="KW-0862">Zinc</keyword>
<evidence type="ECO:0000256" key="3">
    <source>
        <dbReference type="ARBA" id="ARBA00022833"/>
    </source>
</evidence>